<dbReference type="PANTHER" id="PTHR43574">
    <property type="entry name" value="EPIMERASE-RELATED"/>
    <property type="match status" value="1"/>
</dbReference>
<reference evidence="2" key="1">
    <citation type="journal article" date="2017" name="Appl. Environ. Microbiol.">
        <title>Molecular characterization of an Endozoicomonas-like organism causing infection in king scallop Pecten maximus L.</title>
        <authorList>
            <person name="Cano I."/>
            <person name="van Aerle R."/>
            <person name="Ross S."/>
            <person name="Verner-Jeffreys D.W."/>
            <person name="Paley R.K."/>
            <person name="Rimmer G."/>
            <person name="Ryder D."/>
            <person name="Hooper P."/>
            <person name="Stone D."/>
            <person name="Feist S.W."/>
        </authorList>
    </citation>
    <scope>NUCLEOTIDE SEQUENCE</scope>
</reference>
<comment type="caution">
    <text evidence="2">The sequence shown here is derived from an EMBL/GenBank/DDBJ whole genome shotgun (WGS) entry which is preliminary data.</text>
</comment>
<proteinExistence type="predicted"/>
<organism evidence="2">
    <name type="scientific">invertebrate metagenome</name>
    <dbReference type="NCBI Taxonomy" id="1711999"/>
    <lineage>
        <taxon>unclassified sequences</taxon>
        <taxon>metagenomes</taxon>
        <taxon>organismal metagenomes</taxon>
    </lineage>
</organism>
<name>A0A2H9T975_9ZZZZ</name>
<accession>A0A2H9T975</accession>
<dbReference type="Gene3D" id="3.40.50.720">
    <property type="entry name" value="NAD(P)-binding Rossmann-like Domain"/>
    <property type="match status" value="1"/>
</dbReference>
<evidence type="ECO:0000313" key="2">
    <source>
        <dbReference type="EMBL" id="PJE79749.1"/>
    </source>
</evidence>
<dbReference type="CDD" id="cd05266">
    <property type="entry name" value="SDR_a4"/>
    <property type="match status" value="1"/>
</dbReference>
<dbReference type="InterPro" id="IPR036291">
    <property type="entry name" value="NAD(P)-bd_dom_sf"/>
</dbReference>
<dbReference type="EMBL" id="NSIT01000050">
    <property type="protein sequence ID" value="PJE79749.1"/>
    <property type="molecule type" value="Genomic_DNA"/>
</dbReference>
<protein>
    <submittedName>
        <fullName evidence="2">Uncharacterized protein</fullName>
    </submittedName>
</protein>
<evidence type="ECO:0000256" key="1">
    <source>
        <dbReference type="ARBA" id="ARBA00023027"/>
    </source>
</evidence>
<gene>
    <name evidence="2" type="ORF">CI610_01285</name>
</gene>
<dbReference type="AlphaFoldDB" id="A0A2H9T975"/>
<sequence length="292" mass="32594">MPKKNNDHKKNVLIAGCGDVGSTLGQQLAETGYFNVWGLRRNITLLPECIHPISWDFSQPLPNGIGPETVDYFIYSAAPNERTPAGYQLGYITGLQHCLDYLATNQQQPARAFLTSSTSVYHQNTGEWVNETSPTQPTSFRGKTILAAEQLLLNSGIPATVVRFGGIYRPGKNRLIDNIRSGKGSQDTSDTFSNRIHRDDCAGILAFLINRDNKKEQVDSLYLGVDCMPASLHDVQQWLALRLEITLDYSLPVMARGNKRCSNRKLLAQGYSFIYPNYREGYSALLDKQNQS</sequence>
<keyword evidence="1" id="KW-0520">NAD</keyword>
<dbReference type="SUPFAM" id="SSF51735">
    <property type="entry name" value="NAD(P)-binding Rossmann-fold domains"/>
    <property type="match status" value="1"/>
</dbReference>